<dbReference type="InterPro" id="IPR005149">
    <property type="entry name" value="Tscrpt_reg_PadR_N"/>
</dbReference>
<feature type="domain" description="Transcription regulator PadR N-terminal" evidence="1">
    <location>
        <begin position="19"/>
        <end position="85"/>
    </location>
</feature>
<evidence type="ECO:0000313" key="3">
    <source>
        <dbReference type="Proteomes" id="UP000177309"/>
    </source>
</evidence>
<gene>
    <name evidence="2" type="ORF">A2462_07655</name>
</gene>
<dbReference type="AlphaFoldDB" id="A0A1F4TP77"/>
<dbReference type="Pfam" id="PF03551">
    <property type="entry name" value="PadR"/>
    <property type="match status" value="1"/>
</dbReference>
<dbReference type="InterPro" id="IPR036388">
    <property type="entry name" value="WH-like_DNA-bd_sf"/>
</dbReference>
<dbReference type="Gene3D" id="1.10.10.10">
    <property type="entry name" value="Winged helix-like DNA-binding domain superfamily/Winged helix DNA-binding domain"/>
    <property type="match status" value="1"/>
</dbReference>
<dbReference type="PANTHER" id="PTHR33169">
    <property type="entry name" value="PADR-FAMILY TRANSCRIPTIONAL REGULATOR"/>
    <property type="match status" value="1"/>
</dbReference>
<comment type="caution">
    <text evidence="2">The sequence shown here is derived from an EMBL/GenBank/DDBJ whole genome shotgun (WGS) entry which is preliminary data.</text>
</comment>
<accession>A0A1F4TP77</accession>
<dbReference type="SUPFAM" id="SSF46785">
    <property type="entry name" value="Winged helix' DNA-binding domain"/>
    <property type="match status" value="1"/>
</dbReference>
<sequence>MCKNICHCGPHGRMLEPRLLLLLKKKKTYGYELIGELKDSDVGAVYRALREMEESGAVRSSWAKGEKGPAKRVYEITKSGRCRLDEWALIIKERKRSLEMFLKLYKKG</sequence>
<dbReference type="InterPro" id="IPR052509">
    <property type="entry name" value="Metal_resp_DNA-bind_regulator"/>
</dbReference>
<dbReference type="InterPro" id="IPR036390">
    <property type="entry name" value="WH_DNA-bd_sf"/>
</dbReference>
<dbReference type="PANTHER" id="PTHR33169:SF14">
    <property type="entry name" value="TRANSCRIPTIONAL REGULATOR RV3488"/>
    <property type="match status" value="1"/>
</dbReference>
<proteinExistence type="predicted"/>
<reference evidence="2 3" key="1">
    <citation type="journal article" date="2016" name="Nat. Commun.">
        <title>Thousands of microbial genomes shed light on interconnected biogeochemical processes in an aquifer system.</title>
        <authorList>
            <person name="Anantharaman K."/>
            <person name="Brown C.T."/>
            <person name="Hug L.A."/>
            <person name="Sharon I."/>
            <person name="Castelle C.J."/>
            <person name="Probst A.J."/>
            <person name="Thomas B.C."/>
            <person name="Singh A."/>
            <person name="Wilkins M.J."/>
            <person name="Karaoz U."/>
            <person name="Brodie E.L."/>
            <person name="Williams K.H."/>
            <person name="Hubbard S.S."/>
            <person name="Banfield J.F."/>
        </authorList>
    </citation>
    <scope>NUCLEOTIDE SEQUENCE [LARGE SCALE GENOMIC DNA]</scope>
</reference>
<evidence type="ECO:0000259" key="1">
    <source>
        <dbReference type="Pfam" id="PF03551"/>
    </source>
</evidence>
<evidence type="ECO:0000313" key="2">
    <source>
        <dbReference type="EMBL" id="OGC34437.1"/>
    </source>
</evidence>
<dbReference type="Proteomes" id="UP000177309">
    <property type="component" value="Unassembled WGS sequence"/>
</dbReference>
<organism evidence="2 3">
    <name type="scientific">candidate division WOR-1 bacterium RIFOXYC2_FULL_41_25</name>
    <dbReference type="NCBI Taxonomy" id="1802586"/>
    <lineage>
        <taxon>Bacteria</taxon>
        <taxon>Bacillati</taxon>
        <taxon>Saganbacteria</taxon>
    </lineage>
</organism>
<dbReference type="EMBL" id="MEUI01000016">
    <property type="protein sequence ID" value="OGC34437.1"/>
    <property type="molecule type" value="Genomic_DNA"/>
</dbReference>
<protein>
    <recommendedName>
        <fullName evidence="1">Transcription regulator PadR N-terminal domain-containing protein</fullName>
    </recommendedName>
</protein>
<name>A0A1F4TP77_UNCSA</name>